<dbReference type="PROSITE" id="PS01186">
    <property type="entry name" value="EGF_2"/>
    <property type="match status" value="1"/>
</dbReference>
<dbReference type="Gene3D" id="4.10.70.10">
    <property type="entry name" value="Disintegrin domain"/>
    <property type="match status" value="1"/>
</dbReference>
<dbReference type="FunFam" id="3.40.390.10:FF:000002">
    <property type="entry name" value="Disintegrin and metalloproteinase domain-containing protein 22"/>
    <property type="match status" value="1"/>
</dbReference>
<dbReference type="PANTHER" id="PTHR11905:SF251">
    <property type="entry name" value="MEDIATOR COMPLEX SUBUNIT 6"/>
    <property type="match status" value="1"/>
</dbReference>
<dbReference type="FunFam" id="4.10.70.10:FF:000001">
    <property type="entry name" value="Disintegrin and metalloproteinase domain-containing protein 22"/>
    <property type="match status" value="1"/>
</dbReference>
<feature type="disulfide bond" evidence="8">
    <location>
        <begin position="359"/>
        <end position="364"/>
    </location>
</feature>
<evidence type="ECO:0000313" key="14">
    <source>
        <dbReference type="EMBL" id="NXA36389.1"/>
    </source>
</evidence>
<dbReference type="InterPro" id="IPR036436">
    <property type="entry name" value="Disintegrin_dom_sf"/>
</dbReference>
<dbReference type="CDD" id="cd04269">
    <property type="entry name" value="ZnMc_adamalysin_II_like"/>
    <property type="match status" value="1"/>
</dbReference>
<feature type="binding site" evidence="8">
    <location>
        <position position="352"/>
    </location>
    <ligand>
        <name>Zn(2+)</name>
        <dbReference type="ChEBI" id="CHEBI:29105"/>
        <note>catalytic</note>
    </ligand>
</feature>
<feature type="domain" description="Disintegrin" evidence="12">
    <location>
        <begin position="409"/>
        <end position="495"/>
    </location>
</feature>
<dbReference type="Pfam" id="PF01421">
    <property type="entry name" value="Reprolysin"/>
    <property type="match status" value="1"/>
</dbReference>
<feature type="binding site" evidence="8">
    <location>
        <position position="342"/>
    </location>
    <ligand>
        <name>Zn(2+)</name>
        <dbReference type="ChEBI" id="CHEBI:29105"/>
        <note>catalytic</note>
    </ligand>
</feature>
<evidence type="ECO:0000256" key="3">
    <source>
        <dbReference type="ARBA" id="ARBA00022989"/>
    </source>
</evidence>
<gene>
    <name evidence="14" type="primary">Adam20</name>
    <name evidence="14" type="ORF">EUDELE_R13522</name>
</gene>
<dbReference type="GO" id="GO:0006508">
    <property type="term" value="P:proteolysis"/>
    <property type="evidence" value="ECO:0007669"/>
    <property type="project" value="InterPro"/>
</dbReference>
<evidence type="ECO:0000256" key="7">
    <source>
        <dbReference type="PROSITE-ProRule" id="PRU00076"/>
    </source>
</evidence>
<dbReference type="InterPro" id="IPR000742">
    <property type="entry name" value="EGF"/>
</dbReference>
<feature type="active site" evidence="8">
    <location>
        <position position="343"/>
    </location>
</feature>
<evidence type="ECO:0000256" key="1">
    <source>
        <dbReference type="ARBA" id="ARBA00004167"/>
    </source>
</evidence>
<keyword evidence="15" id="KW-1185">Reference proteome</keyword>
<accession>A0A7K7V4M9</accession>
<organism evidence="14 15">
    <name type="scientific">Eudromia elegans</name>
    <name type="common">Elegant crested-tinamou</name>
    <dbReference type="NCBI Taxonomy" id="8805"/>
    <lineage>
        <taxon>Eukaryota</taxon>
        <taxon>Metazoa</taxon>
        <taxon>Chordata</taxon>
        <taxon>Craniata</taxon>
        <taxon>Vertebrata</taxon>
        <taxon>Euteleostomi</taxon>
        <taxon>Archelosauria</taxon>
        <taxon>Archosauria</taxon>
        <taxon>Dinosauria</taxon>
        <taxon>Saurischia</taxon>
        <taxon>Theropoda</taxon>
        <taxon>Coelurosauria</taxon>
        <taxon>Aves</taxon>
        <taxon>Palaeognathae</taxon>
        <taxon>Tinamiformes</taxon>
        <taxon>Tinamidae</taxon>
        <taxon>Eudromia</taxon>
    </lineage>
</organism>
<sequence>AVGPRGAMAALLVLPALLGLAGCPAAQEEDAPGRLRVAATEVTVPRRLSPRAGHDPLALSYRLQMEGRARVLHLRPRRGLVSPSFTLVTYGEGGTRWDDQPFVPKDCFYQGEVQGSPGSLVALSTCWGGLQGVLWVEDSTYEIEPVPDDPAFRHVLYRMEEDTDATGPTCGLTQHELQHQRTFIPWLQTAWLKDEEDTGTGWWTHIRYAKLVVVVDHVRFLNSGSNESEIFRVVMNIINAGDSLYDQLSLQLYLLGLEIWTTGNLINITNSVGKALADFNKWRRNNLTQRIRHDSAHLFAYQSFGRTLGLAYVSGICDIRLSSAIESFTRRKLSAFVIIFVHELGHLLGMHHDNRNCKCRRKKCIMHETEVATDSFSDCSYRYYFDLLGTTGGCLRKPPVPGTFYTVQRKYCGNEIVEDGEQCDCGSELNCRRDPCCNPNCTLTRGSVCAFGECCRGCQFVTAGTLCRTKTNICDLPEYCNGSFARCQPDVYLQDGTPCTDGAYCYRGKCSSHSRKCRHLFGRRVRAAPPACFRVLNTRGDRFGNCGIQDSIQYIKCKTENALCGRVQCENIHRLPFLRNHITLIQTPVGGRKCWGIDYHVGMPIDDMGAVDDGTPCGKDMLCINRTCTNVTVLNYDCNVTKCHNRGVCNNRKNCHCEYGWAPPFCELEGLGGSIDSGPPPARHIFLRAKIGVAVLGVLLLCMLTAALIIFYKRQIARPFRRLAARFGS</sequence>
<comment type="subcellular location">
    <subcellularLocation>
        <location evidence="1">Membrane</location>
        <topology evidence="1">Single-pass membrane protein</topology>
    </subcellularLocation>
</comment>
<dbReference type="InterPro" id="IPR002870">
    <property type="entry name" value="Peptidase_M12B_N"/>
</dbReference>
<feature type="domain" description="Peptidase M12B" evidence="13">
    <location>
        <begin position="207"/>
        <end position="388"/>
    </location>
</feature>
<dbReference type="GO" id="GO:1990913">
    <property type="term" value="C:sperm head plasma membrane"/>
    <property type="evidence" value="ECO:0007669"/>
    <property type="project" value="TreeGrafter"/>
</dbReference>
<feature type="domain" description="EGF-like" evidence="11">
    <location>
        <begin position="634"/>
        <end position="667"/>
    </location>
</feature>
<dbReference type="Pfam" id="PF01562">
    <property type="entry name" value="Pep_M12B_propep"/>
    <property type="match status" value="1"/>
</dbReference>
<evidence type="ECO:0000259" key="11">
    <source>
        <dbReference type="PROSITE" id="PS50026"/>
    </source>
</evidence>
<dbReference type="SMART" id="SM00608">
    <property type="entry name" value="ACR"/>
    <property type="match status" value="1"/>
</dbReference>
<dbReference type="InterPro" id="IPR024079">
    <property type="entry name" value="MetalloPept_cat_dom_sf"/>
</dbReference>
<evidence type="ECO:0000256" key="9">
    <source>
        <dbReference type="SAM" id="Phobius"/>
    </source>
</evidence>
<dbReference type="SMART" id="SM00050">
    <property type="entry name" value="DISIN"/>
    <property type="match status" value="1"/>
</dbReference>
<reference evidence="14 15" key="1">
    <citation type="submission" date="2019-09" db="EMBL/GenBank/DDBJ databases">
        <title>Bird 10,000 Genomes (B10K) Project - Family phase.</title>
        <authorList>
            <person name="Zhang G."/>
        </authorList>
    </citation>
    <scope>NUCLEOTIDE SEQUENCE [LARGE SCALE GENOMIC DNA]</scope>
    <source>
        <strain evidence="14">B10K-LSUMZ-16893</strain>
    </source>
</reference>
<keyword evidence="5 7" id="KW-1015">Disulfide bond</keyword>
<dbReference type="SUPFAM" id="SSF55486">
    <property type="entry name" value="Metalloproteases ('zincins'), catalytic domain"/>
    <property type="match status" value="1"/>
</dbReference>
<dbReference type="PROSITE" id="PS50215">
    <property type="entry name" value="ADAM_MEPRO"/>
    <property type="match status" value="1"/>
</dbReference>
<comment type="caution">
    <text evidence="7">Lacks conserved residue(s) required for the propagation of feature annotation.</text>
</comment>
<feature type="disulfide bond" evidence="6">
    <location>
        <begin position="467"/>
        <end position="487"/>
    </location>
</feature>
<dbReference type="GO" id="GO:0009897">
    <property type="term" value="C:external side of plasma membrane"/>
    <property type="evidence" value="ECO:0007669"/>
    <property type="project" value="TreeGrafter"/>
</dbReference>
<proteinExistence type="predicted"/>
<dbReference type="Pfam" id="PF00200">
    <property type="entry name" value="Disintegrin"/>
    <property type="match status" value="1"/>
</dbReference>
<dbReference type="GO" id="GO:0004222">
    <property type="term" value="F:metalloendopeptidase activity"/>
    <property type="evidence" value="ECO:0007669"/>
    <property type="project" value="InterPro"/>
</dbReference>
<evidence type="ECO:0000313" key="15">
    <source>
        <dbReference type="Proteomes" id="UP000533954"/>
    </source>
</evidence>
<feature type="transmembrane region" description="Helical" evidence="9">
    <location>
        <begin position="691"/>
        <end position="712"/>
    </location>
</feature>
<feature type="binding site" evidence="8">
    <location>
        <position position="346"/>
    </location>
    <ligand>
        <name>Zn(2+)</name>
        <dbReference type="ChEBI" id="CHEBI:29105"/>
        <note>catalytic</note>
    </ligand>
</feature>
<dbReference type="InterPro" id="IPR001762">
    <property type="entry name" value="Disintegrin_dom"/>
</dbReference>
<feature type="chain" id="PRO_5029812548" evidence="10">
    <location>
        <begin position="27"/>
        <end position="729"/>
    </location>
</feature>
<dbReference type="SUPFAM" id="SSF57552">
    <property type="entry name" value="Blood coagulation inhibitor (disintegrin)"/>
    <property type="match status" value="1"/>
</dbReference>
<dbReference type="EMBL" id="VZSX01000047">
    <property type="protein sequence ID" value="NXA36389.1"/>
    <property type="molecule type" value="Genomic_DNA"/>
</dbReference>
<dbReference type="PROSITE" id="PS50026">
    <property type="entry name" value="EGF_3"/>
    <property type="match status" value="1"/>
</dbReference>
<dbReference type="GO" id="GO:0008584">
    <property type="term" value="P:male gonad development"/>
    <property type="evidence" value="ECO:0007669"/>
    <property type="project" value="TreeGrafter"/>
</dbReference>
<evidence type="ECO:0000256" key="6">
    <source>
        <dbReference type="PROSITE-ProRule" id="PRU00068"/>
    </source>
</evidence>
<evidence type="ECO:0000259" key="13">
    <source>
        <dbReference type="PROSITE" id="PS50215"/>
    </source>
</evidence>
<keyword evidence="10" id="KW-0732">Signal</keyword>
<dbReference type="Gene3D" id="3.40.390.10">
    <property type="entry name" value="Collagenase (Catalytic Domain)"/>
    <property type="match status" value="1"/>
</dbReference>
<name>A0A7K7V4M9_EUDEL</name>
<protein>
    <submittedName>
        <fullName evidence="14">ADA20 protein</fullName>
    </submittedName>
</protein>
<dbReference type="InterPro" id="IPR001590">
    <property type="entry name" value="Peptidase_M12B"/>
</dbReference>
<dbReference type="InterPro" id="IPR006586">
    <property type="entry name" value="ADAM_Cys-rich"/>
</dbReference>
<dbReference type="GO" id="GO:0046872">
    <property type="term" value="F:metal ion binding"/>
    <property type="evidence" value="ECO:0007669"/>
    <property type="project" value="UniProtKB-KW"/>
</dbReference>
<keyword evidence="4 9" id="KW-0472">Membrane</keyword>
<feature type="signal peptide" evidence="10">
    <location>
        <begin position="1"/>
        <end position="26"/>
    </location>
</feature>
<dbReference type="Proteomes" id="UP000533954">
    <property type="component" value="Unassembled WGS sequence"/>
</dbReference>
<evidence type="ECO:0000256" key="4">
    <source>
        <dbReference type="ARBA" id="ARBA00023136"/>
    </source>
</evidence>
<feature type="disulfide bond" evidence="7">
    <location>
        <begin position="657"/>
        <end position="666"/>
    </location>
</feature>
<evidence type="ECO:0000256" key="10">
    <source>
        <dbReference type="SAM" id="SignalP"/>
    </source>
</evidence>
<feature type="non-terminal residue" evidence="14">
    <location>
        <position position="1"/>
    </location>
</feature>
<keyword evidence="3 9" id="KW-1133">Transmembrane helix</keyword>
<dbReference type="PROSITE" id="PS50214">
    <property type="entry name" value="DISINTEGRIN_2"/>
    <property type="match status" value="1"/>
</dbReference>
<dbReference type="PANTHER" id="PTHR11905">
    <property type="entry name" value="ADAM A DISINTEGRIN AND METALLOPROTEASE DOMAIN"/>
    <property type="match status" value="1"/>
</dbReference>
<dbReference type="Pfam" id="PF08516">
    <property type="entry name" value="ADAM_CR"/>
    <property type="match status" value="1"/>
</dbReference>
<evidence type="ECO:0000259" key="12">
    <source>
        <dbReference type="PROSITE" id="PS50214"/>
    </source>
</evidence>
<keyword evidence="2 9" id="KW-0812">Transmembrane</keyword>
<keyword evidence="7" id="KW-0245">EGF-like domain</keyword>
<feature type="non-terminal residue" evidence="14">
    <location>
        <position position="729"/>
    </location>
</feature>
<keyword evidence="8" id="KW-0479">Metal-binding</keyword>
<comment type="caution">
    <text evidence="14">The sequence shown here is derived from an EMBL/GenBank/DDBJ whole genome shotgun (WGS) entry which is preliminary data.</text>
</comment>
<dbReference type="OrthoDB" id="5951731at2759"/>
<dbReference type="AlphaFoldDB" id="A0A7K7V4M9"/>
<dbReference type="InterPro" id="IPR034027">
    <property type="entry name" value="Reprolysin_adamalysin"/>
</dbReference>
<keyword evidence="8" id="KW-0862">Zinc</keyword>
<evidence type="ECO:0000256" key="5">
    <source>
        <dbReference type="ARBA" id="ARBA00023157"/>
    </source>
</evidence>
<evidence type="ECO:0000256" key="2">
    <source>
        <dbReference type="ARBA" id="ARBA00022692"/>
    </source>
</evidence>
<evidence type="ECO:0000256" key="8">
    <source>
        <dbReference type="PROSITE-ProRule" id="PRU00276"/>
    </source>
</evidence>